<organism evidence="1 2">
    <name type="scientific">Stentor coeruleus</name>
    <dbReference type="NCBI Taxonomy" id="5963"/>
    <lineage>
        <taxon>Eukaryota</taxon>
        <taxon>Sar</taxon>
        <taxon>Alveolata</taxon>
        <taxon>Ciliophora</taxon>
        <taxon>Postciliodesmatophora</taxon>
        <taxon>Heterotrichea</taxon>
        <taxon>Heterotrichida</taxon>
        <taxon>Stentoridae</taxon>
        <taxon>Stentor</taxon>
    </lineage>
</organism>
<reference evidence="1 2" key="1">
    <citation type="submission" date="2016-11" db="EMBL/GenBank/DDBJ databases">
        <title>The macronuclear genome of Stentor coeruleus: a giant cell with tiny introns.</title>
        <authorList>
            <person name="Slabodnick M."/>
            <person name="Ruby J.G."/>
            <person name="Reiff S.B."/>
            <person name="Swart E.C."/>
            <person name="Gosai S."/>
            <person name="Prabakaran S."/>
            <person name="Witkowska E."/>
            <person name="Larue G.E."/>
            <person name="Fisher S."/>
            <person name="Freeman R.M."/>
            <person name="Gunawardena J."/>
            <person name="Chu W."/>
            <person name="Stover N.A."/>
            <person name="Gregory B.D."/>
            <person name="Nowacki M."/>
            <person name="Derisi J."/>
            <person name="Roy S.W."/>
            <person name="Marshall W.F."/>
            <person name="Sood P."/>
        </authorList>
    </citation>
    <scope>NUCLEOTIDE SEQUENCE [LARGE SCALE GENOMIC DNA]</scope>
    <source>
        <strain evidence="1">WM001</strain>
    </source>
</reference>
<gene>
    <name evidence="1" type="ORF">SteCoe_5050</name>
</gene>
<sequence length="238" mass="28182">MSIFCSWLDCQNFTSILAKCNDEIYYFCPYHSQSHLEQCSSTHSCESVLKNISFDKVKLTTKLQEFLNWAKDTKVKTINDYNQIMYNLITSFKKNLNSIKKIEKYCKNMIDNFARCGKIPTFFNNKTISSKVGYEDIKSEFKIIFGFIFSQCTEWSFNTLDQQKEIEKSFNLMFDLENTKEQNRYLNTFIENSKTFVNFDIYSFTYIKKDIDIPDYQGINFSICRLSLNEVFIHGGIW</sequence>
<evidence type="ECO:0000313" key="1">
    <source>
        <dbReference type="EMBL" id="OMJ92277.1"/>
    </source>
</evidence>
<comment type="caution">
    <text evidence="1">The sequence shown here is derived from an EMBL/GenBank/DDBJ whole genome shotgun (WGS) entry which is preliminary data.</text>
</comment>
<dbReference type="AlphaFoldDB" id="A0A1R2CTE9"/>
<name>A0A1R2CTE9_9CILI</name>
<keyword evidence="2" id="KW-1185">Reference proteome</keyword>
<evidence type="ECO:0000313" key="2">
    <source>
        <dbReference type="Proteomes" id="UP000187209"/>
    </source>
</evidence>
<dbReference type="EMBL" id="MPUH01000065">
    <property type="protein sequence ID" value="OMJ92277.1"/>
    <property type="molecule type" value="Genomic_DNA"/>
</dbReference>
<accession>A0A1R2CTE9</accession>
<protein>
    <submittedName>
        <fullName evidence="1">Uncharacterized protein</fullName>
    </submittedName>
</protein>
<proteinExistence type="predicted"/>
<dbReference type="Proteomes" id="UP000187209">
    <property type="component" value="Unassembled WGS sequence"/>
</dbReference>